<comment type="caution">
    <text evidence="2">The sequence shown here is derived from an EMBL/GenBank/DDBJ whole genome shotgun (WGS) entry which is preliminary data.</text>
</comment>
<feature type="compositionally biased region" description="Basic and acidic residues" evidence="1">
    <location>
        <begin position="275"/>
        <end position="288"/>
    </location>
</feature>
<feature type="region of interest" description="Disordered" evidence="1">
    <location>
        <begin position="253"/>
        <end position="319"/>
    </location>
</feature>
<dbReference type="RefSeq" id="WP_130292338.1">
    <property type="nucleotide sequence ID" value="NZ_SHKL01000001.1"/>
</dbReference>
<keyword evidence="3" id="KW-1185">Reference proteome</keyword>
<reference evidence="2 3" key="1">
    <citation type="submission" date="2019-02" db="EMBL/GenBank/DDBJ databases">
        <title>Sequencing the genomes of 1000 actinobacteria strains.</title>
        <authorList>
            <person name="Klenk H.-P."/>
        </authorList>
    </citation>
    <scope>NUCLEOTIDE SEQUENCE [LARGE SCALE GENOMIC DNA]</scope>
    <source>
        <strain evidence="2 3">DSM 45779</strain>
    </source>
</reference>
<evidence type="ECO:0000256" key="1">
    <source>
        <dbReference type="SAM" id="MobiDB-lite"/>
    </source>
</evidence>
<gene>
    <name evidence="2" type="ORF">EV383_5262</name>
</gene>
<name>A0A4Q7V6B4_PSEST</name>
<feature type="region of interest" description="Disordered" evidence="1">
    <location>
        <begin position="204"/>
        <end position="224"/>
    </location>
</feature>
<feature type="compositionally biased region" description="Polar residues" evidence="1">
    <location>
        <begin position="305"/>
        <end position="314"/>
    </location>
</feature>
<dbReference type="EMBL" id="SHKL01000001">
    <property type="protein sequence ID" value="RZT88323.1"/>
    <property type="molecule type" value="Genomic_DNA"/>
</dbReference>
<organism evidence="2 3">
    <name type="scientific">Pseudonocardia sediminis</name>
    <dbReference type="NCBI Taxonomy" id="1397368"/>
    <lineage>
        <taxon>Bacteria</taxon>
        <taxon>Bacillati</taxon>
        <taxon>Actinomycetota</taxon>
        <taxon>Actinomycetes</taxon>
        <taxon>Pseudonocardiales</taxon>
        <taxon>Pseudonocardiaceae</taxon>
        <taxon>Pseudonocardia</taxon>
    </lineage>
</organism>
<protein>
    <submittedName>
        <fullName evidence="2">Uncharacterized protein</fullName>
    </submittedName>
</protein>
<dbReference type="Proteomes" id="UP000291591">
    <property type="component" value="Unassembled WGS sequence"/>
</dbReference>
<feature type="compositionally biased region" description="Gly residues" evidence="1">
    <location>
        <begin position="257"/>
        <end position="274"/>
    </location>
</feature>
<dbReference type="OrthoDB" id="4377297at2"/>
<feature type="compositionally biased region" description="Low complexity" evidence="1">
    <location>
        <begin position="204"/>
        <end position="216"/>
    </location>
</feature>
<dbReference type="AlphaFoldDB" id="A0A4Q7V6B4"/>
<sequence length="356" mass="36479">MDPVTRWAHAVSLGGRGHYAAAATVLDGLRTGHRVPPAVRAHAAITRAAHLRQLGAHRLAAALDGRGLHLARLAHPAPEPGTPRPGTPRPGAPRPGAPSSEVLAADAVADALVGLAADAVGRWDAAAAGRLLDRAEPWCAGGGRPAVRWHWVRAETALLSDDPSAAVRAGDDAVRASGELGSERHLLKSRLVRAVARSVAGRAVTAAASGPVSSPDGDGDGLPELDRIAEEAGATGLLPLRWAALLAAADAAEAGPSTGGTGEAPGAAAGGGAHGAERGGRVEPDGDPTRSGTPVRPNERHARTSRSNTLSRQTDAQRRRHAAAATLNVIYLRTDPLGRRSLRESAWIPARIAVPY</sequence>
<proteinExistence type="predicted"/>
<feature type="region of interest" description="Disordered" evidence="1">
    <location>
        <begin position="73"/>
        <end position="99"/>
    </location>
</feature>
<evidence type="ECO:0000313" key="3">
    <source>
        <dbReference type="Proteomes" id="UP000291591"/>
    </source>
</evidence>
<accession>A0A4Q7V6B4</accession>
<feature type="compositionally biased region" description="Pro residues" evidence="1">
    <location>
        <begin position="77"/>
        <end position="96"/>
    </location>
</feature>
<evidence type="ECO:0000313" key="2">
    <source>
        <dbReference type="EMBL" id="RZT88323.1"/>
    </source>
</evidence>